<reference evidence="2" key="1">
    <citation type="submission" date="2021-01" db="EMBL/GenBank/DDBJ databases">
        <title>Caligus Genome Assembly.</title>
        <authorList>
            <person name="Gallardo-Escarate C."/>
        </authorList>
    </citation>
    <scope>NUCLEOTIDE SEQUENCE [LARGE SCALE GENOMIC DNA]</scope>
</reference>
<proteinExistence type="predicted"/>
<feature type="non-terminal residue" evidence="1">
    <location>
        <position position="53"/>
    </location>
</feature>
<sequence length="53" mass="6069">VDQRFSPEDKVLLEERIQSSRIDMALLFTEFGTNVQTSTTKCRVVTEPKVVLI</sequence>
<dbReference type="Proteomes" id="UP000595437">
    <property type="component" value="Chromosome 8"/>
</dbReference>
<name>A0A7T8HL07_CALRO</name>
<dbReference type="EMBL" id="CP045897">
    <property type="protein sequence ID" value="QQP51830.1"/>
    <property type="molecule type" value="Genomic_DNA"/>
</dbReference>
<evidence type="ECO:0000313" key="2">
    <source>
        <dbReference type="Proteomes" id="UP000595437"/>
    </source>
</evidence>
<organism evidence="1 2">
    <name type="scientific">Caligus rogercresseyi</name>
    <name type="common">Sea louse</name>
    <dbReference type="NCBI Taxonomy" id="217165"/>
    <lineage>
        <taxon>Eukaryota</taxon>
        <taxon>Metazoa</taxon>
        <taxon>Ecdysozoa</taxon>
        <taxon>Arthropoda</taxon>
        <taxon>Crustacea</taxon>
        <taxon>Multicrustacea</taxon>
        <taxon>Hexanauplia</taxon>
        <taxon>Copepoda</taxon>
        <taxon>Siphonostomatoida</taxon>
        <taxon>Caligidae</taxon>
        <taxon>Caligus</taxon>
    </lineage>
</organism>
<keyword evidence="2" id="KW-1185">Reference proteome</keyword>
<dbReference type="AlphaFoldDB" id="A0A7T8HL07"/>
<gene>
    <name evidence="1" type="ORF">FKW44_013292</name>
</gene>
<accession>A0A7T8HL07</accession>
<protein>
    <submittedName>
        <fullName evidence="1">Uncharacterized protein</fullName>
    </submittedName>
</protein>
<evidence type="ECO:0000313" key="1">
    <source>
        <dbReference type="EMBL" id="QQP51830.1"/>
    </source>
</evidence>
<feature type="non-terminal residue" evidence="1">
    <location>
        <position position="1"/>
    </location>
</feature>